<keyword evidence="2" id="KW-1185">Reference proteome</keyword>
<proteinExistence type="predicted"/>
<dbReference type="AlphaFoldDB" id="A0A9P0D6F4"/>
<dbReference type="EMBL" id="OV651819">
    <property type="protein sequence ID" value="CAH1113266.1"/>
    <property type="molecule type" value="Genomic_DNA"/>
</dbReference>
<organism evidence="1 2">
    <name type="scientific">Psylliodes chrysocephalus</name>
    <dbReference type="NCBI Taxonomy" id="3402493"/>
    <lineage>
        <taxon>Eukaryota</taxon>
        <taxon>Metazoa</taxon>
        <taxon>Ecdysozoa</taxon>
        <taxon>Arthropoda</taxon>
        <taxon>Hexapoda</taxon>
        <taxon>Insecta</taxon>
        <taxon>Pterygota</taxon>
        <taxon>Neoptera</taxon>
        <taxon>Endopterygota</taxon>
        <taxon>Coleoptera</taxon>
        <taxon>Polyphaga</taxon>
        <taxon>Cucujiformia</taxon>
        <taxon>Chrysomeloidea</taxon>
        <taxon>Chrysomelidae</taxon>
        <taxon>Galerucinae</taxon>
        <taxon>Alticini</taxon>
        <taxon>Psylliodes</taxon>
    </lineage>
</organism>
<sequence>MSALFVLLDKQAIWMKLNTRLHQYKKLEAREEQEKNKKSEKNKIYTMDLQYVLLCPKSTVSFLYYNMKLVVHNFTIFNIKMKEGYCFIGNENEGGVGSNEFASILSVFINKESHDIGKN</sequence>
<evidence type="ECO:0000313" key="2">
    <source>
        <dbReference type="Proteomes" id="UP001153636"/>
    </source>
</evidence>
<gene>
    <name evidence="1" type="ORF">PSYICH_LOCUS13013</name>
</gene>
<reference evidence="1" key="1">
    <citation type="submission" date="2022-01" db="EMBL/GenBank/DDBJ databases">
        <authorList>
            <person name="King R."/>
        </authorList>
    </citation>
    <scope>NUCLEOTIDE SEQUENCE</scope>
</reference>
<protein>
    <submittedName>
        <fullName evidence="1">Uncharacterized protein</fullName>
    </submittedName>
</protein>
<name>A0A9P0D6F4_9CUCU</name>
<dbReference type="OrthoDB" id="6767222at2759"/>
<dbReference type="Proteomes" id="UP001153636">
    <property type="component" value="Chromosome 7"/>
</dbReference>
<evidence type="ECO:0000313" key="1">
    <source>
        <dbReference type="EMBL" id="CAH1113266.1"/>
    </source>
</evidence>
<accession>A0A9P0D6F4</accession>